<keyword evidence="2" id="KW-1185">Reference proteome</keyword>
<proteinExistence type="predicted"/>
<evidence type="ECO:0000313" key="2">
    <source>
        <dbReference type="Proteomes" id="UP001596972"/>
    </source>
</evidence>
<keyword evidence="1" id="KW-0547">Nucleotide-binding</keyword>
<dbReference type="PANTHER" id="PTHR35526:SF3">
    <property type="entry name" value="ANTI-SIGMA-F FACTOR RSBW"/>
    <property type="match status" value="1"/>
</dbReference>
<organism evidence="1 2">
    <name type="scientific">Actinomadura sediminis</name>
    <dbReference type="NCBI Taxonomy" id="1038904"/>
    <lineage>
        <taxon>Bacteria</taxon>
        <taxon>Bacillati</taxon>
        <taxon>Actinomycetota</taxon>
        <taxon>Actinomycetes</taxon>
        <taxon>Streptosporangiales</taxon>
        <taxon>Thermomonosporaceae</taxon>
        <taxon>Actinomadura</taxon>
    </lineage>
</organism>
<evidence type="ECO:0000313" key="1">
    <source>
        <dbReference type="EMBL" id="MFD0902443.1"/>
    </source>
</evidence>
<comment type="caution">
    <text evidence="1">The sequence shown here is derived from an EMBL/GenBank/DDBJ whole genome shotgun (WGS) entry which is preliminary data.</text>
</comment>
<keyword evidence="1" id="KW-0067">ATP-binding</keyword>
<reference evidence="2" key="1">
    <citation type="journal article" date="2019" name="Int. J. Syst. Evol. Microbiol.">
        <title>The Global Catalogue of Microorganisms (GCM) 10K type strain sequencing project: providing services to taxonomists for standard genome sequencing and annotation.</title>
        <authorList>
            <consortium name="The Broad Institute Genomics Platform"/>
            <consortium name="The Broad Institute Genome Sequencing Center for Infectious Disease"/>
            <person name="Wu L."/>
            <person name="Ma J."/>
        </authorList>
    </citation>
    <scope>NUCLEOTIDE SEQUENCE [LARGE SCALE GENOMIC DNA]</scope>
    <source>
        <strain evidence="2">JCM 31202</strain>
    </source>
</reference>
<dbReference type="InterPro" id="IPR036890">
    <property type="entry name" value="HATPase_C_sf"/>
</dbReference>
<dbReference type="RefSeq" id="WP_378300230.1">
    <property type="nucleotide sequence ID" value="NZ_JBHTJA010000035.1"/>
</dbReference>
<name>A0ABW3EU61_9ACTN</name>
<dbReference type="Gene3D" id="3.30.565.10">
    <property type="entry name" value="Histidine kinase-like ATPase, C-terminal domain"/>
    <property type="match status" value="1"/>
</dbReference>
<dbReference type="InterPro" id="IPR050267">
    <property type="entry name" value="Anti-sigma-factor_SerPK"/>
</dbReference>
<accession>A0ABW3EU61</accession>
<gene>
    <name evidence="1" type="ORF">ACFQ11_18735</name>
</gene>
<dbReference type="PANTHER" id="PTHR35526">
    <property type="entry name" value="ANTI-SIGMA-F FACTOR RSBW-RELATED"/>
    <property type="match status" value="1"/>
</dbReference>
<protein>
    <submittedName>
        <fullName evidence="1">ATP-binding protein</fullName>
    </submittedName>
</protein>
<dbReference type="EMBL" id="JBHTJA010000035">
    <property type="protein sequence ID" value="MFD0902443.1"/>
    <property type="molecule type" value="Genomic_DNA"/>
</dbReference>
<sequence>MTKAATVCGVPWTLENGGCTALPLPSDETIAGVARAHVANLLPEAGVQDADDVTLMVSELATNALLHGTPRSADGSRKPSAGAELWVYRRGDGRGRQELVVKIFDELRCWRRRPSAGPMPEHGRGLDIIDMLSGGRWGHHASRSRLRSPQVSGKATWFAVPVRAARGRPLSADPAHALEELGALLADRGLPAPVPVAPAGLSVGDLTVWCERSAFHWCDLDGELARMPVADITEVSEQLVRLHETAREGGAAARTPQRPA</sequence>
<dbReference type="Proteomes" id="UP001596972">
    <property type="component" value="Unassembled WGS sequence"/>
</dbReference>
<dbReference type="GO" id="GO:0005524">
    <property type="term" value="F:ATP binding"/>
    <property type="evidence" value="ECO:0007669"/>
    <property type="project" value="UniProtKB-KW"/>
</dbReference>